<sequence>MGGRLRHSIRSLTSTLVPDVGVFLMTDHEQRMVVVDAKRRSALTMRADDVAEASSKYVWGLRVSPPSDGAPRLAVDRVVLASTAQTPEMYSDHSRIEGSTVVPGRKSDLMGRVNRALGLAQ</sequence>
<dbReference type="KEGG" id="orn:DV701_04615"/>
<proteinExistence type="predicted"/>
<gene>
    <name evidence="1" type="ORF">DV701_04615</name>
</gene>
<keyword evidence="2" id="KW-1185">Reference proteome</keyword>
<evidence type="ECO:0000313" key="2">
    <source>
        <dbReference type="Proteomes" id="UP000253790"/>
    </source>
</evidence>
<reference evidence="1 2" key="1">
    <citation type="submission" date="2018-07" db="EMBL/GenBank/DDBJ databases">
        <title>Complete genome sequencing of Ornithinimicrobium sp. AMA3305.</title>
        <authorList>
            <person name="Bae J.-W."/>
        </authorList>
    </citation>
    <scope>NUCLEOTIDE SEQUENCE [LARGE SCALE GENOMIC DNA]</scope>
    <source>
        <strain evidence="1 2">AMA3305</strain>
    </source>
</reference>
<organism evidence="1 2">
    <name type="scientific">Ornithinimicrobium avium</name>
    <dbReference type="NCBI Taxonomy" id="2283195"/>
    <lineage>
        <taxon>Bacteria</taxon>
        <taxon>Bacillati</taxon>
        <taxon>Actinomycetota</taxon>
        <taxon>Actinomycetes</taxon>
        <taxon>Micrococcales</taxon>
        <taxon>Ornithinimicrobiaceae</taxon>
        <taxon>Ornithinimicrobium</taxon>
    </lineage>
</organism>
<dbReference type="AlphaFoldDB" id="A0A345NKF1"/>
<accession>A0A345NKF1</accession>
<evidence type="ECO:0000313" key="1">
    <source>
        <dbReference type="EMBL" id="AXH95509.1"/>
    </source>
</evidence>
<dbReference type="Proteomes" id="UP000253790">
    <property type="component" value="Chromosome"/>
</dbReference>
<dbReference type="EMBL" id="CP031229">
    <property type="protein sequence ID" value="AXH95509.1"/>
    <property type="molecule type" value="Genomic_DNA"/>
</dbReference>
<name>A0A345NKF1_9MICO</name>
<protein>
    <submittedName>
        <fullName evidence="1">Uncharacterized protein</fullName>
    </submittedName>
</protein>